<dbReference type="InterPro" id="IPR058192">
    <property type="entry name" value="WHD_ROQ1-like"/>
</dbReference>
<evidence type="ECO:0000259" key="7">
    <source>
        <dbReference type="Pfam" id="PF00931"/>
    </source>
</evidence>
<dbReference type="Pfam" id="PF23282">
    <property type="entry name" value="WHD_ROQ1"/>
    <property type="match status" value="1"/>
</dbReference>
<feature type="domain" description="C-JID" evidence="8">
    <location>
        <begin position="678"/>
        <end position="816"/>
    </location>
</feature>
<dbReference type="InterPro" id="IPR011713">
    <property type="entry name" value="Leu-rich_rpt_3"/>
</dbReference>
<dbReference type="SUPFAM" id="SSF52058">
    <property type="entry name" value="L domain-like"/>
    <property type="match status" value="1"/>
</dbReference>
<dbReference type="Pfam" id="PF00931">
    <property type="entry name" value="NB-ARC"/>
    <property type="match status" value="1"/>
</dbReference>
<feature type="domain" description="Disease resistance protein Roq1-like winged-helix" evidence="9">
    <location>
        <begin position="247"/>
        <end position="306"/>
    </location>
</feature>
<dbReference type="PANTHER" id="PTHR11017">
    <property type="entry name" value="LEUCINE-RICH REPEAT-CONTAINING PROTEIN"/>
    <property type="match status" value="1"/>
</dbReference>
<reference evidence="11" key="1">
    <citation type="journal article" date="2019" name="Science">
        <title>Mutation of a bHLH transcription factor allowed almond domestication.</title>
        <authorList>
            <person name="Sanchez-Perez R."/>
            <person name="Pavan S."/>
            <person name="Mazzeo R."/>
            <person name="Moldovan C."/>
            <person name="Aiese Cigliano R."/>
            <person name="Del Cueto J."/>
            <person name="Ricciardi F."/>
            <person name="Lotti C."/>
            <person name="Ricciardi L."/>
            <person name="Dicenta F."/>
            <person name="Lopez-Marques R.L."/>
            <person name="Lindberg Moller B."/>
        </authorList>
    </citation>
    <scope>NUCLEOTIDE SEQUENCE</scope>
</reference>
<name>A0A4Y1RY45_PRUDU</name>
<keyword evidence="3" id="KW-0677">Repeat</keyword>
<evidence type="ECO:0000259" key="9">
    <source>
        <dbReference type="Pfam" id="PF23282"/>
    </source>
</evidence>
<feature type="domain" description="NB-ARC" evidence="7">
    <location>
        <begin position="54"/>
        <end position="208"/>
    </location>
</feature>
<evidence type="ECO:0000256" key="3">
    <source>
        <dbReference type="ARBA" id="ARBA00022737"/>
    </source>
</evidence>
<dbReference type="SUPFAM" id="SSF52540">
    <property type="entry name" value="P-loop containing nucleoside triphosphate hydrolases"/>
    <property type="match status" value="1"/>
</dbReference>
<evidence type="ECO:0000313" key="11">
    <source>
        <dbReference type="EMBL" id="BBH08706.1"/>
    </source>
</evidence>
<organism evidence="11">
    <name type="scientific">Prunus dulcis</name>
    <name type="common">Almond</name>
    <name type="synonym">Amygdalus dulcis</name>
    <dbReference type="NCBI Taxonomy" id="3755"/>
    <lineage>
        <taxon>Eukaryota</taxon>
        <taxon>Viridiplantae</taxon>
        <taxon>Streptophyta</taxon>
        <taxon>Embryophyta</taxon>
        <taxon>Tracheophyta</taxon>
        <taxon>Spermatophyta</taxon>
        <taxon>Magnoliopsida</taxon>
        <taxon>eudicotyledons</taxon>
        <taxon>Gunneridae</taxon>
        <taxon>Pentapetalae</taxon>
        <taxon>rosids</taxon>
        <taxon>fabids</taxon>
        <taxon>Rosales</taxon>
        <taxon>Rosaceae</taxon>
        <taxon>Amygdaloideae</taxon>
        <taxon>Amygdaleae</taxon>
        <taxon>Prunus</taxon>
    </lineage>
</organism>
<evidence type="ECO:0000256" key="1">
    <source>
        <dbReference type="ARBA" id="ARBA00011982"/>
    </source>
</evidence>
<dbReference type="GO" id="GO:0043531">
    <property type="term" value="F:ADP binding"/>
    <property type="evidence" value="ECO:0007669"/>
    <property type="project" value="InterPro"/>
</dbReference>
<dbReference type="AlphaFoldDB" id="A0A4Y1RY45"/>
<dbReference type="InterPro" id="IPR032675">
    <property type="entry name" value="LRR_dom_sf"/>
</dbReference>
<dbReference type="InterPro" id="IPR044974">
    <property type="entry name" value="Disease_R_plants"/>
</dbReference>
<feature type="domain" description="Disease resistance protein RPS4B/Roq1-like leucine-rich repeats" evidence="10">
    <location>
        <begin position="434"/>
        <end position="521"/>
    </location>
</feature>
<accession>A0A4Y1RY45</accession>
<evidence type="ECO:0000256" key="2">
    <source>
        <dbReference type="ARBA" id="ARBA00022614"/>
    </source>
</evidence>
<protein>
    <recommendedName>
        <fullName evidence="1">ADP-ribosyl cyclase/cyclic ADP-ribose hydrolase</fullName>
        <ecNumber evidence="1">3.2.2.6</ecNumber>
    </recommendedName>
</protein>
<gene>
    <name evidence="11" type="ORF">Prudu_020969</name>
</gene>
<sequence>MVATFCRYESELIQTVVRNISTELYQTMPSAFTDLVGVDSRVKEMLSYLEIGLNKVRTIGIWGMGGMGKTTIAHVVSERIRTQFEAYSFLSNVREITEKQGVVHLQKKLLSDILLESSVSIHNTYTGISIIRRRLCTKKVLIILDDVDRLEQLRALSGHNWFGPGSRIIITSRDKRVLIEHGVDKIYQVRPLTNNEALQLFNWKSFRSDQVGGEFLELSKSFVKYANGLPLAIENLGNRKENIFGHCIFFKGEDKYRVTRILESCYGHCPVIHIKVLMDKCLLTPFGRKLWMHDLIQKLGWEIVRQEHSEAGKRSRLWLPNDINPVLVNNTGMTVVQEFESDKLVELKMHSSRIKQLWTGDKHWSRLTFIDMSDSEYLIKTPDFTGVPNLEILVLQGCTRLVEVHPSIGDLEKLILLNMRNCKCVESLPPFKSLESLETFALSSCSRLKKFPEIEGNMKFLLEVYLDETAIEELPTSIQHFTSLTSLNLRDCKNLLSLPSTIQYLTSLKSLILAGCSKFDEIPENLSCVECLEELDISGTAIRESSFVVGGNNFVRLPESISQLSKLEYLNLSNCRRLQSLPKLPLSVRHVNAEDCISLMDCQNQFKLCTSAVSGMTTVNSLNSSRIKNIVLQYQDVSQERTLLQALESLLSVYHLSINNGNQLLDCRSYSMSSVCALNEIPEWFSNVVTGDSIEISIPSDLKDNKKWMGVAAVFLVKGHPAVSDSESDSETSDYLYRFTLRTHEFQLEPYLLDWKESCTFVRFNSDRFLCLFYVSHMRFPRMLNESSSMWALSETNSLCMEIQKCGIRLVYEQDVAGFIQTSMRCFDGGQHQIVLQEVDKATFESLDGLMEELLLKKALILLRRNI</sequence>
<dbReference type="InterPro" id="IPR002182">
    <property type="entry name" value="NB-ARC"/>
</dbReference>
<keyword evidence="4" id="KW-0611">Plant defense</keyword>
<dbReference type="PANTHER" id="PTHR11017:SF527">
    <property type="entry name" value="TMV RESISTANCE PROTEIN N-LIKE"/>
    <property type="match status" value="1"/>
</dbReference>
<dbReference type="EC" id="3.2.2.6" evidence="1"/>
<comment type="catalytic activity">
    <reaction evidence="6">
        <text>NAD(+) + H2O = ADP-D-ribose + nicotinamide + H(+)</text>
        <dbReference type="Rhea" id="RHEA:16301"/>
        <dbReference type="ChEBI" id="CHEBI:15377"/>
        <dbReference type="ChEBI" id="CHEBI:15378"/>
        <dbReference type="ChEBI" id="CHEBI:17154"/>
        <dbReference type="ChEBI" id="CHEBI:57540"/>
        <dbReference type="ChEBI" id="CHEBI:57967"/>
        <dbReference type="EC" id="3.2.2.6"/>
    </reaction>
    <physiologicalReaction direction="left-to-right" evidence="6">
        <dbReference type="Rhea" id="RHEA:16302"/>
    </physiologicalReaction>
</comment>
<evidence type="ECO:0000259" key="10">
    <source>
        <dbReference type="Pfam" id="PF23286"/>
    </source>
</evidence>
<proteinExistence type="predicted"/>
<dbReference type="PRINTS" id="PR00364">
    <property type="entry name" value="DISEASERSIST"/>
</dbReference>
<evidence type="ECO:0000259" key="8">
    <source>
        <dbReference type="Pfam" id="PF20160"/>
    </source>
</evidence>
<evidence type="ECO:0000256" key="6">
    <source>
        <dbReference type="ARBA" id="ARBA00047304"/>
    </source>
</evidence>
<keyword evidence="2" id="KW-0433">Leucine-rich repeat</keyword>
<dbReference type="EMBL" id="AP019304">
    <property type="protein sequence ID" value="BBH08706.1"/>
    <property type="molecule type" value="Genomic_DNA"/>
</dbReference>
<evidence type="ECO:0000256" key="4">
    <source>
        <dbReference type="ARBA" id="ARBA00022821"/>
    </source>
</evidence>
<dbReference type="InterPro" id="IPR045344">
    <property type="entry name" value="C-JID"/>
</dbReference>
<dbReference type="GO" id="GO:0061809">
    <property type="term" value="F:NAD+ nucleosidase activity, cyclic ADP-ribose generating"/>
    <property type="evidence" value="ECO:0007669"/>
    <property type="project" value="UniProtKB-EC"/>
</dbReference>
<dbReference type="GO" id="GO:0006952">
    <property type="term" value="P:defense response"/>
    <property type="evidence" value="ECO:0007669"/>
    <property type="project" value="InterPro"/>
</dbReference>
<dbReference type="InterPro" id="IPR027417">
    <property type="entry name" value="P-loop_NTPase"/>
</dbReference>
<dbReference type="Pfam" id="PF20160">
    <property type="entry name" value="C-JID"/>
    <property type="match status" value="1"/>
</dbReference>
<keyword evidence="5" id="KW-0520">NAD</keyword>
<dbReference type="Gene3D" id="3.40.50.300">
    <property type="entry name" value="P-loop containing nucleotide triphosphate hydrolases"/>
    <property type="match status" value="1"/>
</dbReference>
<dbReference type="Pfam" id="PF07725">
    <property type="entry name" value="LRR_3"/>
    <property type="match status" value="1"/>
</dbReference>
<dbReference type="Gene3D" id="3.80.10.10">
    <property type="entry name" value="Ribonuclease Inhibitor"/>
    <property type="match status" value="2"/>
</dbReference>
<evidence type="ECO:0000256" key="5">
    <source>
        <dbReference type="ARBA" id="ARBA00023027"/>
    </source>
</evidence>
<dbReference type="Pfam" id="PF23286">
    <property type="entry name" value="LRR_13"/>
    <property type="match status" value="1"/>
</dbReference>
<dbReference type="InterPro" id="IPR058546">
    <property type="entry name" value="RPS4B/Roq1-like_LRR"/>
</dbReference>